<dbReference type="PANTHER" id="PTHR47840:SF1">
    <property type="entry name" value="ZN(II)2CYS6 TRANSCRIPTION FACTOR (EUROFUNG)"/>
    <property type="match status" value="1"/>
</dbReference>
<evidence type="ECO:0000259" key="4">
    <source>
        <dbReference type="PROSITE" id="PS50048"/>
    </source>
</evidence>
<dbReference type="CDD" id="cd00067">
    <property type="entry name" value="GAL4"/>
    <property type="match status" value="1"/>
</dbReference>
<keyword evidence="6" id="KW-1185">Reference proteome</keyword>
<dbReference type="InterPro" id="IPR036864">
    <property type="entry name" value="Zn2-C6_fun-type_DNA-bd_sf"/>
</dbReference>
<accession>A0A6A5U6S9</accession>
<organism evidence="5 6">
    <name type="scientific">Byssothecium circinans</name>
    <dbReference type="NCBI Taxonomy" id="147558"/>
    <lineage>
        <taxon>Eukaryota</taxon>
        <taxon>Fungi</taxon>
        <taxon>Dikarya</taxon>
        <taxon>Ascomycota</taxon>
        <taxon>Pezizomycotina</taxon>
        <taxon>Dothideomycetes</taxon>
        <taxon>Pleosporomycetidae</taxon>
        <taxon>Pleosporales</taxon>
        <taxon>Massarineae</taxon>
        <taxon>Massarinaceae</taxon>
        <taxon>Byssothecium</taxon>
    </lineage>
</organism>
<sequence>MTEGITFENSSESKRRKVRKGTQSCWECRRRKVRCIFTVPTNPICNNCTRRGTPCISQELYGDYAPASPVINSTAHALRVLAPAPARLDRELKRELIAAWPSQDVLNIIYTLPVGLSAHLHSGGWKLYSSSAEQNPPSPQHILRLPSPSSHPILIARKLLVLGTYLQGVPPSAIQNLEARGLSLRQLMHRVVDTAIRLVTTKDELIGSVEAIGCIMMEARYQNYAGNLHRAWMAARRAISVAQMMALHRGFNSPLLKILEPETRATIDLDHLSFRLAEADAYLSLMLGLSRASLETRHFTSPRALERCDPMERMERIHYVAYERVLQRTDSDINNLAETHEIDKLLQKAAAEMPPQWWLTPTFKSDNSDGTKTWCDTARIMDQFSHYHLLIRLHLPYILRSSLDHRYDYSKITAVNASRELLTRYLSFHSTNPAQYYCRGSDFLIFIAATVLCVAHIQCDGPAEDTVFKLLAHSRQIDRGLMERTLQVVEAMNASGTDAIASKISRILGDLLVVEADAANVICYSTDSSKISDEDLECGGKLINGGKALQVHIPCFGSIKFERGAISKTADAIDVVAPPAQDVPRSECSSNQIPYVPGPMDGSELLQHTLPAQPIDDFIWPEEGDWGLQGVDIALFDSLFRGSAIPEHLQDECWTQWPGGN</sequence>
<evidence type="ECO:0000313" key="5">
    <source>
        <dbReference type="EMBL" id="KAF1956827.1"/>
    </source>
</evidence>
<evidence type="ECO:0000256" key="3">
    <source>
        <dbReference type="ARBA" id="ARBA00023242"/>
    </source>
</evidence>
<dbReference type="PANTHER" id="PTHR47840">
    <property type="entry name" value="ZN(II)2CYS6 TRANSCRIPTION FACTOR (EUROFUNG)-RELATED"/>
    <property type="match status" value="1"/>
</dbReference>
<reference evidence="5" key="1">
    <citation type="journal article" date="2020" name="Stud. Mycol.">
        <title>101 Dothideomycetes genomes: a test case for predicting lifestyles and emergence of pathogens.</title>
        <authorList>
            <person name="Haridas S."/>
            <person name="Albert R."/>
            <person name="Binder M."/>
            <person name="Bloem J."/>
            <person name="Labutti K."/>
            <person name="Salamov A."/>
            <person name="Andreopoulos B."/>
            <person name="Baker S."/>
            <person name="Barry K."/>
            <person name="Bills G."/>
            <person name="Bluhm B."/>
            <person name="Cannon C."/>
            <person name="Castanera R."/>
            <person name="Culley D."/>
            <person name="Daum C."/>
            <person name="Ezra D."/>
            <person name="Gonzalez J."/>
            <person name="Henrissat B."/>
            <person name="Kuo A."/>
            <person name="Liang C."/>
            <person name="Lipzen A."/>
            <person name="Lutzoni F."/>
            <person name="Magnuson J."/>
            <person name="Mondo S."/>
            <person name="Nolan M."/>
            <person name="Ohm R."/>
            <person name="Pangilinan J."/>
            <person name="Park H.-J."/>
            <person name="Ramirez L."/>
            <person name="Alfaro M."/>
            <person name="Sun H."/>
            <person name="Tritt A."/>
            <person name="Yoshinaga Y."/>
            <person name="Zwiers L.-H."/>
            <person name="Turgeon B."/>
            <person name="Goodwin S."/>
            <person name="Spatafora J."/>
            <person name="Crous P."/>
            <person name="Grigoriev I."/>
        </authorList>
    </citation>
    <scope>NUCLEOTIDE SEQUENCE</scope>
    <source>
        <strain evidence="5">CBS 675.92</strain>
    </source>
</reference>
<dbReference type="PROSITE" id="PS00463">
    <property type="entry name" value="ZN2_CY6_FUNGAL_1"/>
    <property type="match status" value="1"/>
</dbReference>
<dbReference type="OrthoDB" id="5392779at2759"/>
<feature type="domain" description="Zn(2)-C6 fungal-type" evidence="4">
    <location>
        <begin position="24"/>
        <end position="57"/>
    </location>
</feature>
<dbReference type="Pfam" id="PF00172">
    <property type="entry name" value="Zn_clus"/>
    <property type="match status" value="1"/>
</dbReference>
<name>A0A6A5U6S9_9PLEO</name>
<evidence type="ECO:0000256" key="1">
    <source>
        <dbReference type="ARBA" id="ARBA00023015"/>
    </source>
</evidence>
<dbReference type="EMBL" id="ML976991">
    <property type="protein sequence ID" value="KAF1956827.1"/>
    <property type="molecule type" value="Genomic_DNA"/>
</dbReference>
<keyword evidence="2" id="KW-0804">Transcription</keyword>
<dbReference type="GO" id="GO:0000981">
    <property type="term" value="F:DNA-binding transcription factor activity, RNA polymerase II-specific"/>
    <property type="evidence" value="ECO:0007669"/>
    <property type="project" value="InterPro"/>
</dbReference>
<evidence type="ECO:0000313" key="6">
    <source>
        <dbReference type="Proteomes" id="UP000800035"/>
    </source>
</evidence>
<dbReference type="Gene3D" id="4.10.240.10">
    <property type="entry name" value="Zn(2)-C6 fungal-type DNA-binding domain"/>
    <property type="match status" value="1"/>
</dbReference>
<proteinExistence type="predicted"/>
<dbReference type="GO" id="GO:0008270">
    <property type="term" value="F:zinc ion binding"/>
    <property type="evidence" value="ECO:0007669"/>
    <property type="project" value="InterPro"/>
</dbReference>
<keyword evidence="3" id="KW-0539">Nucleus</keyword>
<keyword evidence="1" id="KW-0805">Transcription regulation</keyword>
<dbReference type="Proteomes" id="UP000800035">
    <property type="component" value="Unassembled WGS sequence"/>
</dbReference>
<gene>
    <name evidence="5" type="ORF">CC80DRAFT_412943</name>
</gene>
<dbReference type="CDD" id="cd12148">
    <property type="entry name" value="fungal_TF_MHR"/>
    <property type="match status" value="1"/>
</dbReference>
<dbReference type="SMART" id="SM00066">
    <property type="entry name" value="GAL4"/>
    <property type="match status" value="1"/>
</dbReference>
<dbReference type="SUPFAM" id="SSF57701">
    <property type="entry name" value="Zn2/Cys6 DNA-binding domain"/>
    <property type="match status" value="1"/>
</dbReference>
<dbReference type="PROSITE" id="PS50048">
    <property type="entry name" value="ZN2_CY6_FUNGAL_2"/>
    <property type="match status" value="1"/>
</dbReference>
<protein>
    <recommendedName>
        <fullName evidence="4">Zn(2)-C6 fungal-type domain-containing protein</fullName>
    </recommendedName>
</protein>
<dbReference type="AlphaFoldDB" id="A0A6A5U6S9"/>
<dbReference type="InterPro" id="IPR001138">
    <property type="entry name" value="Zn2Cys6_DnaBD"/>
</dbReference>
<evidence type="ECO:0000256" key="2">
    <source>
        <dbReference type="ARBA" id="ARBA00023163"/>
    </source>
</evidence>